<dbReference type="AlphaFoldDB" id="A0A382PR16"/>
<organism evidence="1">
    <name type="scientific">marine metagenome</name>
    <dbReference type="NCBI Taxonomy" id="408172"/>
    <lineage>
        <taxon>unclassified sequences</taxon>
        <taxon>metagenomes</taxon>
        <taxon>ecological metagenomes</taxon>
    </lineage>
</organism>
<proteinExistence type="predicted"/>
<name>A0A382PR16_9ZZZZ</name>
<evidence type="ECO:0000313" key="1">
    <source>
        <dbReference type="EMBL" id="SVC75774.1"/>
    </source>
</evidence>
<reference evidence="1" key="1">
    <citation type="submission" date="2018-05" db="EMBL/GenBank/DDBJ databases">
        <authorList>
            <person name="Lanie J.A."/>
            <person name="Ng W.-L."/>
            <person name="Kazmierczak K.M."/>
            <person name="Andrzejewski T.M."/>
            <person name="Davidsen T.M."/>
            <person name="Wayne K.J."/>
            <person name="Tettelin H."/>
            <person name="Glass J.I."/>
            <person name="Rusch D."/>
            <person name="Podicherti R."/>
            <person name="Tsui H.-C.T."/>
            <person name="Winkler M.E."/>
        </authorList>
    </citation>
    <scope>NUCLEOTIDE SEQUENCE</scope>
</reference>
<gene>
    <name evidence="1" type="ORF">METZ01_LOCUS328628</name>
</gene>
<protein>
    <submittedName>
        <fullName evidence="1">Uncharacterized protein</fullName>
    </submittedName>
</protein>
<sequence length="61" mass="7036">MNKEDWLRGTWATNHRIAAHPSIFEGLQDHLSFDVREECEAMPFGFAGDLEEETRENNGTQ</sequence>
<dbReference type="EMBL" id="UINC01109147">
    <property type="protein sequence ID" value="SVC75774.1"/>
    <property type="molecule type" value="Genomic_DNA"/>
</dbReference>
<accession>A0A382PR16</accession>